<evidence type="ECO:0000256" key="6">
    <source>
        <dbReference type="ARBA" id="ARBA00023136"/>
    </source>
</evidence>
<keyword evidence="5 7" id="KW-1133">Transmembrane helix</keyword>
<evidence type="ECO:0000256" key="3">
    <source>
        <dbReference type="ARBA" id="ARBA00022475"/>
    </source>
</evidence>
<dbReference type="PANTHER" id="PTHR43227:SF7">
    <property type="entry name" value="ARABINOOLIGOSACCHARIDES TRANSPORT SYSTEM PERMEASE PROTEIN ARAP"/>
    <property type="match status" value="1"/>
</dbReference>
<keyword evidence="4 7" id="KW-0812">Transmembrane</keyword>
<evidence type="ECO:0000259" key="8">
    <source>
        <dbReference type="PROSITE" id="PS50928"/>
    </source>
</evidence>
<feature type="domain" description="ABC transmembrane type-1" evidence="8">
    <location>
        <begin position="87"/>
        <end position="301"/>
    </location>
</feature>
<protein>
    <submittedName>
        <fullName evidence="9">Sugar ABC transporter permease</fullName>
    </submittedName>
</protein>
<keyword evidence="10" id="KW-1185">Reference proteome</keyword>
<feature type="transmembrane region" description="Helical" evidence="7">
    <location>
        <begin position="220"/>
        <end position="245"/>
    </location>
</feature>
<comment type="similarity">
    <text evidence="7">Belongs to the binding-protein-dependent transport system permease family.</text>
</comment>
<evidence type="ECO:0000256" key="4">
    <source>
        <dbReference type="ARBA" id="ARBA00022692"/>
    </source>
</evidence>
<dbReference type="GO" id="GO:0005886">
    <property type="term" value="C:plasma membrane"/>
    <property type="evidence" value="ECO:0007669"/>
    <property type="project" value="UniProtKB-SubCell"/>
</dbReference>
<dbReference type="Pfam" id="PF00528">
    <property type="entry name" value="BPD_transp_1"/>
    <property type="match status" value="1"/>
</dbReference>
<evidence type="ECO:0000256" key="5">
    <source>
        <dbReference type="ARBA" id="ARBA00022989"/>
    </source>
</evidence>
<proteinExistence type="inferred from homology"/>
<organism evidence="9 10">
    <name type="scientific">Cryobacterium tagatosivorans</name>
    <dbReference type="NCBI Taxonomy" id="1259199"/>
    <lineage>
        <taxon>Bacteria</taxon>
        <taxon>Bacillati</taxon>
        <taxon>Actinomycetota</taxon>
        <taxon>Actinomycetes</taxon>
        <taxon>Micrococcales</taxon>
        <taxon>Microbacteriaceae</taxon>
        <taxon>Cryobacterium</taxon>
    </lineage>
</organism>
<dbReference type="EMBL" id="SOEZ01000006">
    <property type="protein sequence ID" value="TFB56697.1"/>
    <property type="molecule type" value="Genomic_DNA"/>
</dbReference>
<dbReference type="InterPro" id="IPR035906">
    <property type="entry name" value="MetI-like_sf"/>
</dbReference>
<evidence type="ECO:0000313" key="10">
    <source>
        <dbReference type="Proteomes" id="UP000297866"/>
    </source>
</evidence>
<keyword evidence="2 7" id="KW-0813">Transport</keyword>
<dbReference type="SUPFAM" id="SSF161098">
    <property type="entry name" value="MetI-like"/>
    <property type="match status" value="1"/>
</dbReference>
<keyword evidence="6 7" id="KW-0472">Membrane</keyword>
<dbReference type="AlphaFoldDB" id="A0A4R8UKB9"/>
<dbReference type="GO" id="GO:0055085">
    <property type="term" value="P:transmembrane transport"/>
    <property type="evidence" value="ECO:0007669"/>
    <property type="project" value="InterPro"/>
</dbReference>
<keyword evidence="3" id="KW-1003">Cell membrane</keyword>
<gene>
    <name evidence="9" type="ORF">E3O23_00300</name>
</gene>
<evidence type="ECO:0000256" key="2">
    <source>
        <dbReference type="ARBA" id="ARBA00022448"/>
    </source>
</evidence>
<sequence length="314" mass="34752">MAVLEADRVRSGRSPRRRLRMPRSEPLVGLLFILPTVVLVGVIVFYPIVETALMSFSTVNSLAQREGFAGLANYEALLSDTVFLRVLAQTVFWTVAVVGITTVVSIPVALALNLNFRGRRLARALLIVPWAASLMINAIIWRWILDGQHSIINGTLMRLHLIDQPIIWLGSEQTAWAAIILVGILVSIPFTSFSLLAGLQSVPSELYEAAMVDGAGFWASFWHVTLPLMRPVLIVTTLLNVIYVFNSFPIPWVLTQGSPAYRTDILVTYIYKRAFAEGQFGPAAAMAMLIFVLLLAFSLTFSHITKERAKVGIK</sequence>
<feature type="transmembrane region" description="Helical" evidence="7">
    <location>
        <begin position="27"/>
        <end position="49"/>
    </location>
</feature>
<feature type="transmembrane region" description="Helical" evidence="7">
    <location>
        <begin position="91"/>
        <end position="112"/>
    </location>
</feature>
<feature type="transmembrane region" description="Helical" evidence="7">
    <location>
        <begin position="283"/>
        <end position="304"/>
    </location>
</feature>
<dbReference type="PROSITE" id="PS50928">
    <property type="entry name" value="ABC_TM1"/>
    <property type="match status" value="1"/>
</dbReference>
<accession>A0A4R8UKB9</accession>
<feature type="transmembrane region" description="Helical" evidence="7">
    <location>
        <begin position="175"/>
        <end position="199"/>
    </location>
</feature>
<comment type="subcellular location">
    <subcellularLocation>
        <location evidence="1 7">Cell membrane</location>
        <topology evidence="1 7">Multi-pass membrane protein</topology>
    </subcellularLocation>
</comment>
<dbReference type="InterPro" id="IPR050809">
    <property type="entry name" value="UgpAE/MalFG_permease"/>
</dbReference>
<evidence type="ECO:0000256" key="1">
    <source>
        <dbReference type="ARBA" id="ARBA00004651"/>
    </source>
</evidence>
<reference evidence="9 10" key="1">
    <citation type="submission" date="2019-03" db="EMBL/GenBank/DDBJ databases">
        <title>Genomics of glacier-inhabiting Cryobacterium strains.</title>
        <authorList>
            <person name="Liu Q."/>
            <person name="Xin Y.-H."/>
        </authorList>
    </citation>
    <scope>NUCLEOTIDE SEQUENCE [LARGE SCALE GENOMIC DNA]</scope>
    <source>
        <strain evidence="9 10">Sr47</strain>
    </source>
</reference>
<feature type="transmembrane region" description="Helical" evidence="7">
    <location>
        <begin position="124"/>
        <end position="144"/>
    </location>
</feature>
<evidence type="ECO:0000313" key="9">
    <source>
        <dbReference type="EMBL" id="TFB56697.1"/>
    </source>
</evidence>
<dbReference type="InterPro" id="IPR000515">
    <property type="entry name" value="MetI-like"/>
</dbReference>
<dbReference type="PANTHER" id="PTHR43227">
    <property type="entry name" value="BLL4140 PROTEIN"/>
    <property type="match status" value="1"/>
</dbReference>
<comment type="caution">
    <text evidence="9">The sequence shown here is derived from an EMBL/GenBank/DDBJ whole genome shotgun (WGS) entry which is preliminary data.</text>
</comment>
<dbReference type="Proteomes" id="UP000297866">
    <property type="component" value="Unassembled WGS sequence"/>
</dbReference>
<dbReference type="OrthoDB" id="34224at2"/>
<name>A0A4R8UKB9_9MICO</name>
<evidence type="ECO:0000256" key="7">
    <source>
        <dbReference type="RuleBase" id="RU363032"/>
    </source>
</evidence>
<dbReference type="CDD" id="cd06261">
    <property type="entry name" value="TM_PBP2"/>
    <property type="match status" value="1"/>
</dbReference>
<dbReference type="Gene3D" id="1.10.3720.10">
    <property type="entry name" value="MetI-like"/>
    <property type="match status" value="1"/>
</dbReference>